<sequence length="89" mass="9274">MKAVIPLALTQALAWHLPIHAADALPSHLTGVWGTAESLDTGAVAQSFLHLAADGYGFAVGSAPVKRMDGTAKQIEAVRSPPEFSQPGR</sequence>
<keyword evidence="1" id="KW-0732">Signal</keyword>
<gene>
    <name evidence="2" type="ORF">ACFPO9_21695</name>
</gene>
<feature type="signal peptide" evidence="1">
    <location>
        <begin position="1"/>
        <end position="21"/>
    </location>
</feature>
<proteinExistence type="predicted"/>
<feature type="chain" id="PRO_5046832165" evidence="1">
    <location>
        <begin position="22"/>
        <end position="89"/>
    </location>
</feature>
<dbReference type="RefSeq" id="WP_379774773.1">
    <property type="nucleotide sequence ID" value="NZ_JBHSMZ010000016.1"/>
</dbReference>
<reference evidence="3" key="1">
    <citation type="journal article" date="2019" name="Int. J. Syst. Evol. Microbiol.">
        <title>The Global Catalogue of Microorganisms (GCM) 10K type strain sequencing project: providing services to taxonomists for standard genome sequencing and annotation.</title>
        <authorList>
            <consortium name="The Broad Institute Genomics Platform"/>
            <consortium name="The Broad Institute Genome Sequencing Center for Infectious Disease"/>
            <person name="Wu L."/>
            <person name="Ma J."/>
        </authorList>
    </citation>
    <scope>NUCLEOTIDE SEQUENCE [LARGE SCALE GENOMIC DNA]</scope>
    <source>
        <strain evidence="3">CGMCC 4.5798</strain>
    </source>
</reference>
<dbReference type="Proteomes" id="UP001596086">
    <property type="component" value="Unassembled WGS sequence"/>
</dbReference>
<protein>
    <submittedName>
        <fullName evidence="2">Uncharacterized protein</fullName>
    </submittedName>
</protein>
<name>A0ABW0S2G3_9BURK</name>
<evidence type="ECO:0000313" key="3">
    <source>
        <dbReference type="Proteomes" id="UP001596086"/>
    </source>
</evidence>
<keyword evidence="3" id="KW-1185">Reference proteome</keyword>
<evidence type="ECO:0000256" key="1">
    <source>
        <dbReference type="SAM" id="SignalP"/>
    </source>
</evidence>
<comment type="caution">
    <text evidence="2">The sequence shown here is derived from an EMBL/GenBank/DDBJ whole genome shotgun (WGS) entry which is preliminary data.</text>
</comment>
<evidence type="ECO:0000313" key="2">
    <source>
        <dbReference type="EMBL" id="MFC5551141.1"/>
    </source>
</evidence>
<accession>A0ABW0S2G3</accession>
<dbReference type="EMBL" id="JBHSMZ010000016">
    <property type="protein sequence ID" value="MFC5551141.1"/>
    <property type="molecule type" value="Genomic_DNA"/>
</dbReference>
<organism evidence="2 3">
    <name type="scientific">Massilia aerilata</name>
    <dbReference type="NCBI Taxonomy" id="453817"/>
    <lineage>
        <taxon>Bacteria</taxon>
        <taxon>Pseudomonadati</taxon>
        <taxon>Pseudomonadota</taxon>
        <taxon>Betaproteobacteria</taxon>
        <taxon>Burkholderiales</taxon>
        <taxon>Oxalobacteraceae</taxon>
        <taxon>Telluria group</taxon>
        <taxon>Massilia</taxon>
    </lineage>
</organism>